<evidence type="ECO:0000313" key="3">
    <source>
        <dbReference type="Proteomes" id="UP000004374"/>
    </source>
</evidence>
<sequence length="45" mass="4959">MASGGAPGYVATDWPLKMRSCGAVAKPKPKLRQQKRRTLTPQKFT</sequence>
<feature type="compositionally biased region" description="Basic residues" evidence="1">
    <location>
        <begin position="27"/>
        <end position="38"/>
    </location>
</feature>
<keyword evidence="3" id="KW-1185">Reference proteome</keyword>
<feature type="region of interest" description="Disordered" evidence="1">
    <location>
        <begin position="23"/>
        <end position="45"/>
    </location>
</feature>
<dbReference type="Proteomes" id="UP000004374">
    <property type="component" value="Unassembled WGS sequence"/>
</dbReference>
<comment type="caution">
    <text evidence="2">The sequence shown here is derived from an EMBL/GenBank/DDBJ whole genome shotgun (WGS) entry which is preliminary data.</text>
</comment>
<reference evidence="2 3" key="1">
    <citation type="journal article" date="2012" name="J. Bacteriol.">
        <title>Genome Sequence of the Protease-Producing Bacterium Rheinheimera nanhaiensis E407-8T, Isolated from Deep-Sea Sediment of the South China Sea.</title>
        <authorList>
            <person name="Zhang X.-Y."/>
            <person name="Zhang Y.-J."/>
            <person name="Qin Q.-L."/>
            <person name="Xie B.-B."/>
            <person name="Chen X.-L."/>
            <person name="Zhou B.-C."/>
            <person name="Zhang Y.-Z."/>
        </authorList>
    </citation>
    <scope>NUCLEOTIDE SEQUENCE [LARGE SCALE GENOMIC DNA]</scope>
    <source>
        <strain evidence="2 3">E407-8</strain>
    </source>
</reference>
<accession>I1E371</accession>
<gene>
    <name evidence="2" type="ORF">RNAN_3776</name>
</gene>
<dbReference type="AlphaFoldDB" id="I1E371"/>
<evidence type="ECO:0000256" key="1">
    <source>
        <dbReference type="SAM" id="MobiDB-lite"/>
    </source>
</evidence>
<proteinExistence type="predicted"/>
<protein>
    <submittedName>
        <fullName evidence="2">Uncharacterized protein</fullName>
    </submittedName>
</protein>
<organism evidence="2 3">
    <name type="scientific">Rheinheimera nanhaiensis E407-8</name>
    <dbReference type="NCBI Taxonomy" id="562729"/>
    <lineage>
        <taxon>Bacteria</taxon>
        <taxon>Pseudomonadati</taxon>
        <taxon>Pseudomonadota</taxon>
        <taxon>Gammaproteobacteria</taxon>
        <taxon>Chromatiales</taxon>
        <taxon>Chromatiaceae</taxon>
        <taxon>Rheinheimera</taxon>
    </lineage>
</organism>
<dbReference type="EMBL" id="BAFK01000044">
    <property type="protein sequence ID" value="GAB60749.1"/>
    <property type="molecule type" value="Genomic_DNA"/>
</dbReference>
<name>I1E371_9GAMM</name>
<evidence type="ECO:0000313" key="2">
    <source>
        <dbReference type="EMBL" id="GAB60749.1"/>
    </source>
</evidence>